<evidence type="ECO:0000313" key="1">
    <source>
        <dbReference type="EMBL" id="CAK9000935.1"/>
    </source>
</evidence>
<gene>
    <name evidence="1" type="ORF">CCMP2556_LOCUS6266</name>
</gene>
<organism evidence="1 2">
    <name type="scientific">Durusdinium trenchii</name>
    <dbReference type="NCBI Taxonomy" id="1381693"/>
    <lineage>
        <taxon>Eukaryota</taxon>
        <taxon>Sar</taxon>
        <taxon>Alveolata</taxon>
        <taxon>Dinophyceae</taxon>
        <taxon>Suessiales</taxon>
        <taxon>Symbiodiniaceae</taxon>
        <taxon>Durusdinium</taxon>
    </lineage>
</organism>
<dbReference type="EMBL" id="CAXAMN010002714">
    <property type="protein sequence ID" value="CAK9000935.1"/>
    <property type="molecule type" value="Genomic_DNA"/>
</dbReference>
<sequence>MQTFAKTLVHTGHVQYDEAASAEPLKFALQTYGELGIVRWARRTGEQGEQIVALELEPEYRGNEGDKFGELTRLTNAVASYRRCWREQDGPRRFSGLRGQNGLLVSALSHNGEEVHDFFRYSLPMSMCCAKLCEFVACFGWSLQAGRGTS</sequence>
<protein>
    <submittedName>
        <fullName evidence="1">Uncharacterized protein</fullName>
    </submittedName>
</protein>
<comment type="caution">
    <text evidence="1">The sequence shown here is derived from an EMBL/GenBank/DDBJ whole genome shotgun (WGS) entry which is preliminary data.</text>
</comment>
<keyword evidence="2" id="KW-1185">Reference proteome</keyword>
<name>A0ABP0IEA0_9DINO</name>
<accession>A0ABP0IEA0</accession>
<proteinExistence type="predicted"/>
<dbReference type="Proteomes" id="UP001642484">
    <property type="component" value="Unassembled WGS sequence"/>
</dbReference>
<evidence type="ECO:0000313" key="2">
    <source>
        <dbReference type="Proteomes" id="UP001642484"/>
    </source>
</evidence>
<reference evidence="1 2" key="1">
    <citation type="submission" date="2024-02" db="EMBL/GenBank/DDBJ databases">
        <authorList>
            <person name="Chen Y."/>
            <person name="Shah S."/>
            <person name="Dougan E. K."/>
            <person name="Thang M."/>
            <person name="Chan C."/>
        </authorList>
    </citation>
    <scope>NUCLEOTIDE SEQUENCE [LARGE SCALE GENOMIC DNA]</scope>
</reference>